<name>X1FXN1_9ZZZZ</name>
<accession>X1FXN1</accession>
<protein>
    <submittedName>
        <fullName evidence="1">Uncharacterized protein</fullName>
    </submittedName>
</protein>
<sequence length="48" mass="5925">FQYCFKIQDKKKDITDLFNKILNYIILKLKFLNPELFKRVKSNRENSE</sequence>
<evidence type="ECO:0000313" key="1">
    <source>
        <dbReference type="EMBL" id="GAH34079.1"/>
    </source>
</evidence>
<organism evidence="1">
    <name type="scientific">marine sediment metagenome</name>
    <dbReference type="NCBI Taxonomy" id="412755"/>
    <lineage>
        <taxon>unclassified sequences</taxon>
        <taxon>metagenomes</taxon>
        <taxon>ecological metagenomes</taxon>
    </lineage>
</organism>
<dbReference type="EMBL" id="BARU01011863">
    <property type="protein sequence ID" value="GAH34079.1"/>
    <property type="molecule type" value="Genomic_DNA"/>
</dbReference>
<feature type="non-terminal residue" evidence="1">
    <location>
        <position position="1"/>
    </location>
</feature>
<comment type="caution">
    <text evidence="1">The sequence shown here is derived from an EMBL/GenBank/DDBJ whole genome shotgun (WGS) entry which is preliminary data.</text>
</comment>
<reference evidence="1" key="1">
    <citation type="journal article" date="2014" name="Front. Microbiol.">
        <title>High frequency of phylogenetically diverse reductive dehalogenase-homologous genes in deep subseafloor sedimentary metagenomes.</title>
        <authorList>
            <person name="Kawai M."/>
            <person name="Futagami T."/>
            <person name="Toyoda A."/>
            <person name="Takaki Y."/>
            <person name="Nishi S."/>
            <person name="Hori S."/>
            <person name="Arai W."/>
            <person name="Tsubouchi T."/>
            <person name="Morono Y."/>
            <person name="Uchiyama I."/>
            <person name="Ito T."/>
            <person name="Fujiyama A."/>
            <person name="Inagaki F."/>
            <person name="Takami H."/>
        </authorList>
    </citation>
    <scope>NUCLEOTIDE SEQUENCE</scope>
    <source>
        <strain evidence="1">Expedition CK06-06</strain>
    </source>
</reference>
<dbReference type="AlphaFoldDB" id="X1FXN1"/>
<proteinExistence type="predicted"/>
<gene>
    <name evidence="1" type="ORF">S03H2_22124</name>
</gene>